<keyword evidence="1" id="KW-0238">DNA-binding</keyword>
<dbReference type="SUPFAM" id="SSF51182">
    <property type="entry name" value="RmlC-like cupins"/>
    <property type="match status" value="1"/>
</dbReference>
<evidence type="ECO:0000313" key="3">
    <source>
        <dbReference type="EMBL" id="MCH4554169.1"/>
    </source>
</evidence>
<feature type="non-terminal residue" evidence="3">
    <location>
        <position position="142"/>
    </location>
</feature>
<evidence type="ECO:0000313" key="4">
    <source>
        <dbReference type="Proteomes" id="UP001156141"/>
    </source>
</evidence>
<protein>
    <submittedName>
        <fullName evidence="3">AraC family ligand binding domain-containing protein</fullName>
    </submittedName>
</protein>
<gene>
    <name evidence="3" type="ORF">MKW35_16220</name>
</gene>
<reference evidence="3" key="1">
    <citation type="submission" date="2022-02" db="EMBL/GenBank/DDBJ databases">
        <title>Aestuariibaculum sp., a marine bacterium isolated from sediment in Guangxi.</title>
        <authorList>
            <person name="Ying J."/>
        </authorList>
    </citation>
    <scope>NUCLEOTIDE SEQUENCE</scope>
    <source>
        <strain evidence="3">L182</strain>
    </source>
</reference>
<dbReference type="CDD" id="cd06999">
    <property type="entry name" value="cupin_HpaA-like_N"/>
    <property type="match status" value="1"/>
</dbReference>
<dbReference type="EMBL" id="JAKVQD010000040">
    <property type="protein sequence ID" value="MCH4554169.1"/>
    <property type="molecule type" value="Genomic_DNA"/>
</dbReference>
<dbReference type="Pfam" id="PF02311">
    <property type="entry name" value="AraC_binding"/>
    <property type="match status" value="1"/>
</dbReference>
<comment type="caution">
    <text evidence="3">The sequence shown here is derived from an EMBL/GenBank/DDBJ whole genome shotgun (WGS) entry which is preliminary data.</text>
</comment>
<accession>A0ABS9RMJ8</accession>
<dbReference type="InterPro" id="IPR011051">
    <property type="entry name" value="RmlC_Cupin_sf"/>
</dbReference>
<feature type="domain" description="AraC-type arabinose-binding/dimerisation" evidence="2">
    <location>
        <begin position="29"/>
        <end position="99"/>
    </location>
</feature>
<dbReference type="InterPro" id="IPR014710">
    <property type="entry name" value="RmlC-like_jellyroll"/>
</dbReference>
<proteinExistence type="predicted"/>
<evidence type="ECO:0000256" key="1">
    <source>
        <dbReference type="ARBA" id="ARBA00023125"/>
    </source>
</evidence>
<dbReference type="InterPro" id="IPR047264">
    <property type="entry name" value="Cupin_HpaA-like_N"/>
</dbReference>
<keyword evidence="4" id="KW-1185">Reference proteome</keyword>
<evidence type="ECO:0000259" key="2">
    <source>
        <dbReference type="Pfam" id="PF02311"/>
    </source>
</evidence>
<dbReference type="Gene3D" id="2.60.120.10">
    <property type="entry name" value="Jelly Rolls"/>
    <property type="match status" value="1"/>
</dbReference>
<name>A0ABS9RMJ8_9FLAO</name>
<dbReference type="InterPro" id="IPR003313">
    <property type="entry name" value="AraC-bd"/>
</dbReference>
<organism evidence="3 4">
    <name type="scientific">Aestuariibaculum lutulentum</name>
    <dbReference type="NCBI Taxonomy" id="2920935"/>
    <lineage>
        <taxon>Bacteria</taxon>
        <taxon>Pseudomonadati</taxon>
        <taxon>Bacteroidota</taxon>
        <taxon>Flavobacteriia</taxon>
        <taxon>Flavobacteriales</taxon>
        <taxon>Flavobacteriaceae</taxon>
    </lineage>
</organism>
<dbReference type="Proteomes" id="UP001156141">
    <property type="component" value="Unassembled WGS sequence"/>
</dbReference>
<sequence>MSGAVPTYDLYGENHPKRPDFWLHWETIASRSQLHNWEIKTHRHAAFFQILYFRGGTGDAVFGAHSHPIQPPVMITVPPQCEHGFRFSRDMDGMVITMLAARFGSSGRTICDAGMPPRLISLVPDHADAAFLTHSLERLCAE</sequence>